<reference evidence="2 3" key="1">
    <citation type="submission" date="2021-05" db="EMBL/GenBank/DDBJ databases">
        <title>A Polyphasic approach of four new species of the genus Ohtaekwangia: Ohtaekwangia histidinii sp. nov., Ohtaekwangia cretensis sp. nov., Ohtaekwangia indiensis sp. nov., Ohtaekwangia reichenbachii sp. nov. from diverse environment.</title>
        <authorList>
            <person name="Octaviana S."/>
        </authorList>
    </citation>
    <scope>NUCLEOTIDE SEQUENCE [LARGE SCALE GENOMIC DNA]</scope>
    <source>
        <strain evidence="2 3">PWU5</strain>
    </source>
</reference>
<dbReference type="Pfam" id="PF19783">
    <property type="entry name" value="DUF6268"/>
    <property type="match status" value="1"/>
</dbReference>
<name>A0AAP2DU94_9BACT</name>
<dbReference type="RefSeq" id="WP_254082938.1">
    <property type="nucleotide sequence ID" value="NZ_JAHESE010000002.1"/>
</dbReference>
<keyword evidence="3" id="KW-1185">Reference proteome</keyword>
<gene>
    <name evidence="2" type="ORF">KK062_03890</name>
</gene>
<dbReference type="InterPro" id="IPR046235">
    <property type="entry name" value="DUF6268"/>
</dbReference>
<evidence type="ECO:0000259" key="1">
    <source>
        <dbReference type="Pfam" id="PF19783"/>
    </source>
</evidence>
<protein>
    <recommendedName>
        <fullName evidence="1">DUF6268 domain-containing protein</fullName>
    </recommendedName>
</protein>
<comment type="caution">
    <text evidence="2">The sequence shown here is derived from an EMBL/GenBank/DDBJ whole genome shotgun (WGS) entry which is preliminary data.</text>
</comment>
<dbReference type="EMBL" id="JAHESE010000002">
    <property type="protein sequence ID" value="MBT1707346.1"/>
    <property type="molecule type" value="Genomic_DNA"/>
</dbReference>
<evidence type="ECO:0000313" key="3">
    <source>
        <dbReference type="Proteomes" id="UP001319080"/>
    </source>
</evidence>
<evidence type="ECO:0000313" key="2">
    <source>
        <dbReference type="EMBL" id="MBT1707346.1"/>
    </source>
</evidence>
<dbReference type="Proteomes" id="UP001319080">
    <property type="component" value="Unassembled WGS sequence"/>
</dbReference>
<organism evidence="2 3">
    <name type="scientific">Dawidia cretensis</name>
    <dbReference type="NCBI Taxonomy" id="2782350"/>
    <lineage>
        <taxon>Bacteria</taxon>
        <taxon>Pseudomonadati</taxon>
        <taxon>Bacteroidota</taxon>
        <taxon>Cytophagia</taxon>
        <taxon>Cytophagales</taxon>
        <taxon>Chryseotaleaceae</taxon>
        <taxon>Dawidia</taxon>
    </lineage>
</organism>
<sequence>MIFMILLLIPELASAQGYIEGMNINYERSPVTVKDVDPDESFTLNTWRFNTGFPVFLAKDKSKYLIIGAGFEVLNFSGMHPAFAIKNVYGIQPTIGLTQKVNSKLTMRYLFLPALNSDFDDVSFTDIKLGGIVQAAYSKRPGLTWRATLGFRDQWYGPQIIALVGLDWTVNEKWRIFGDAPRDLTIAYRLNQKNYAGFTLEAVNTSYKLKNRQYLSHNTAQPGLFFERYLTPSLALRATVSYSFIRHEDINHQRDKTDLKVDFVPIGYEPDPLNPEFSKGANFKLALSYRVFR</sequence>
<proteinExistence type="predicted"/>
<feature type="domain" description="DUF6268" evidence="1">
    <location>
        <begin position="65"/>
        <end position="256"/>
    </location>
</feature>
<accession>A0AAP2DU94</accession>
<dbReference type="AlphaFoldDB" id="A0AAP2DU94"/>